<gene>
    <name evidence="3" type="ORF">A3A48_03310</name>
</gene>
<dbReference type="EMBL" id="MFBN01000049">
    <property type="protein sequence ID" value="OGD94350.1"/>
    <property type="molecule type" value="Genomic_DNA"/>
</dbReference>
<name>A0A1F5GR23_9BACT</name>
<sequence length="93" mass="10853">MDTVRFIKSFSKGQITIPKEFRKAIGVRDNFWLKLTIKSGKIVAEPVEREKDKKAYSQKLMTIKGKWFSLNEFREARKAVEKKLDKLHGQNPA</sequence>
<evidence type="ECO:0000256" key="1">
    <source>
        <dbReference type="PROSITE-ProRule" id="PRU01076"/>
    </source>
</evidence>
<organism evidence="3 4">
    <name type="scientific">Candidatus Curtissbacteria bacterium RIFCSPLOWO2_01_FULL_37_9</name>
    <dbReference type="NCBI Taxonomy" id="1797724"/>
    <lineage>
        <taxon>Bacteria</taxon>
        <taxon>Candidatus Curtissiibacteriota</taxon>
    </lineage>
</organism>
<evidence type="ECO:0000259" key="2">
    <source>
        <dbReference type="PROSITE" id="PS51740"/>
    </source>
</evidence>
<dbReference type="Gene3D" id="2.10.260.10">
    <property type="match status" value="1"/>
</dbReference>
<feature type="domain" description="SpoVT-AbrB" evidence="2">
    <location>
        <begin position="4"/>
        <end position="49"/>
    </location>
</feature>
<dbReference type="STRING" id="1797724.A3A48_03310"/>
<comment type="caution">
    <text evidence="3">The sequence shown here is derived from an EMBL/GenBank/DDBJ whole genome shotgun (WGS) entry which is preliminary data.</text>
</comment>
<reference evidence="3 4" key="1">
    <citation type="journal article" date="2016" name="Nat. Commun.">
        <title>Thousands of microbial genomes shed light on interconnected biogeochemical processes in an aquifer system.</title>
        <authorList>
            <person name="Anantharaman K."/>
            <person name="Brown C.T."/>
            <person name="Hug L.A."/>
            <person name="Sharon I."/>
            <person name="Castelle C.J."/>
            <person name="Probst A.J."/>
            <person name="Thomas B.C."/>
            <person name="Singh A."/>
            <person name="Wilkins M.J."/>
            <person name="Karaoz U."/>
            <person name="Brodie E.L."/>
            <person name="Williams K.H."/>
            <person name="Hubbard S.S."/>
            <person name="Banfield J.F."/>
        </authorList>
    </citation>
    <scope>NUCLEOTIDE SEQUENCE [LARGE SCALE GENOMIC DNA]</scope>
</reference>
<dbReference type="Proteomes" id="UP000178336">
    <property type="component" value="Unassembled WGS sequence"/>
</dbReference>
<evidence type="ECO:0000313" key="3">
    <source>
        <dbReference type="EMBL" id="OGD94350.1"/>
    </source>
</evidence>
<dbReference type="GO" id="GO:0003677">
    <property type="term" value="F:DNA binding"/>
    <property type="evidence" value="ECO:0007669"/>
    <property type="project" value="UniProtKB-UniRule"/>
</dbReference>
<dbReference type="Pfam" id="PF04014">
    <property type="entry name" value="MazE_antitoxin"/>
    <property type="match status" value="1"/>
</dbReference>
<dbReference type="SUPFAM" id="SSF89447">
    <property type="entry name" value="AbrB/MazE/MraZ-like"/>
    <property type="match status" value="1"/>
</dbReference>
<protein>
    <recommendedName>
        <fullName evidence="2">SpoVT-AbrB domain-containing protein</fullName>
    </recommendedName>
</protein>
<dbReference type="InterPro" id="IPR037914">
    <property type="entry name" value="SpoVT-AbrB_sf"/>
</dbReference>
<dbReference type="AlphaFoldDB" id="A0A1F5GR23"/>
<dbReference type="InterPro" id="IPR007159">
    <property type="entry name" value="SpoVT-AbrB_dom"/>
</dbReference>
<proteinExistence type="predicted"/>
<dbReference type="PROSITE" id="PS51740">
    <property type="entry name" value="SPOVT_ABRB"/>
    <property type="match status" value="1"/>
</dbReference>
<accession>A0A1F5GR23</accession>
<evidence type="ECO:0000313" key="4">
    <source>
        <dbReference type="Proteomes" id="UP000178336"/>
    </source>
</evidence>
<keyword evidence="1" id="KW-0238">DNA-binding</keyword>